<gene>
    <name evidence="1" type="ORF">F8M41_010084</name>
</gene>
<sequence>MSSLLGLVVRLSRPASRIFRPVAFFSSASTLFDKTLLKSRELVKDMFREKGLPIINTSGRTFRSGDLKALNVSFKPAGSKNQIVPEFDVKDLLPEQYILPDIHLDELEKRSFDVRKIDGISDDVRTFILKLHWVAMNAWVTKETGETYTDTLVDDLLRIVGLNTFPLAIRKHQECRMFLGGLPYLEADPEFSIKMIDTAMIAADDKHLERWVGYGEFQLVAEILACCF</sequence>
<evidence type="ECO:0000313" key="2">
    <source>
        <dbReference type="Proteomes" id="UP000439903"/>
    </source>
</evidence>
<dbReference type="OrthoDB" id="2382948at2759"/>
<evidence type="ECO:0000313" key="1">
    <source>
        <dbReference type="EMBL" id="KAF0396323.1"/>
    </source>
</evidence>
<name>A0A8H4A2L9_GIGMA</name>
<organism evidence="1 2">
    <name type="scientific">Gigaspora margarita</name>
    <dbReference type="NCBI Taxonomy" id="4874"/>
    <lineage>
        <taxon>Eukaryota</taxon>
        <taxon>Fungi</taxon>
        <taxon>Fungi incertae sedis</taxon>
        <taxon>Mucoromycota</taxon>
        <taxon>Glomeromycotina</taxon>
        <taxon>Glomeromycetes</taxon>
        <taxon>Diversisporales</taxon>
        <taxon>Gigasporaceae</taxon>
        <taxon>Gigaspora</taxon>
    </lineage>
</organism>
<dbReference type="AlphaFoldDB" id="A0A8H4A2L9"/>
<dbReference type="Proteomes" id="UP000439903">
    <property type="component" value="Unassembled WGS sequence"/>
</dbReference>
<comment type="caution">
    <text evidence="1">The sequence shown here is derived from an EMBL/GenBank/DDBJ whole genome shotgun (WGS) entry which is preliminary data.</text>
</comment>
<protein>
    <submittedName>
        <fullName evidence="1">Uncharacterized protein</fullName>
    </submittedName>
</protein>
<reference evidence="1 2" key="1">
    <citation type="journal article" date="2019" name="Environ. Microbiol.">
        <title>At the nexus of three kingdoms: the genome of the mycorrhizal fungus Gigaspora margarita provides insights into plant, endobacterial and fungal interactions.</title>
        <authorList>
            <person name="Venice F."/>
            <person name="Ghignone S."/>
            <person name="Salvioli di Fossalunga A."/>
            <person name="Amselem J."/>
            <person name="Novero M."/>
            <person name="Xianan X."/>
            <person name="Sedzielewska Toro K."/>
            <person name="Morin E."/>
            <person name="Lipzen A."/>
            <person name="Grigoriev I.V."/>
            <person name="Henrissat B."/>
            <person name="Martin F.M."/>
            <person name="Bonfante P."/>
        </authorList>
    </citation>
    <scope>NUCLEOTIDE SEQUENCE [LARGE SCALE GENOMIC DNA]</scope>
    <source>
        <strain evidence="1 2">BEG34</strain>
    </source>
</reference>
<accession>A0A8H4A2L9</accession>
<keyword evidence="2" id="KW-1185">Reference proteome</keyword>
<dbReference type="EMBL" id="WTPW01002119">
    <property type="protein sequence ID" value="KAF0396323.1"/>
    <property type="molecule type" value="Genomic_DNA"/>
</dbReference>
<proteinExistence type="predicted"/>